<gene>
    <name evidence="1" type="ORF">A4U43_C04F10060</name>
</gene>
<dbReference type="Gramene" id="ONK71571">
    <property type="protein sequence ID" value="ONK71571"/>
    <property type="gene ID" value="A4U43_C04F10060"/>
</dbReference>
<dbReference type="Proteomes" id="UP000243459">
    <property type="component" value="Chromosome 4"/>
</dbReference>
<accession>A0A5P1F4J6</accession>
<evidence type="ECO:0000313" key="1">
    <source>
        <dbReference type="EMBL" id="ONK71571.1"/>
    </source>
</evidence>
<reference evidence="2" key="1">
    <citation type="journal article" date="2017" name="Nat. Commun.">
        <title>The asparagus genome sheds light on the origin and evolution of a young Y chromosome.</title>
        <authorList>
            <person name="Harkess A."/>
            <person name="Zhou J."/>
            <person name="Xu C."/>
            <person name="Bowers J.E."/>
            <person name="Van der Hulst R."/>
            <person name="Ayyampalayam S."/>
            <person name="Mercati F."/>
            <person name="Riccardi P."/>
            <person name="McKain M.R."/>
            <person name="Kakrana A."/>
            <person name="Tang H."/>
            <person name="Ray J."/>
            <person name="Groenendijk J."/>
            <person name="Arikit S."/>
            <person name="Mathioni S.M."/>
            <person name="Nakano M."/>
            <person name="Shan H."/>
            <person name="Telgmann-Rauber A."/>
            <person name="Kanno A."/>
            <person name="Yue Z."/>
            <person name="Chen H."/>
            <person name="Li W."/>
            <person name="Chen Y."/>
            <person name="Xu X."/>
            <person name="Zhang Y."/>
            <person name="Luo S."/>
            <person name="Chen H."/>
            <person name="Gao J."/>
            <person name="Mao Z."/>
            <person name="Pires J.C."/>
            <person name="Luo M."/>
            <person name="Kudrna D."/>
            <person name="Wing R.A."/>
            <person name="Meyers B.C."/>
            <person name="Yi K."/>
            <person name="Kong H."/>
            <person name="Lavrijsen P."/>
            <person name="Sunseri F."/>
            <person name="Falavigna A."/>
            <person name="Ye Y."/>
            <person name="Leebens-Mack J.H."/>
            <person name="Chen G."/>
        </authorList>
    </citation>
    <scope>NUCLEOTIDE SEQUENCE [LARGE SCALE GENOMIC DNA]</scope>
    <source>
        <strain evidence="2">cv. DH0086</strain>
    </source>
</reference>
<sequence length="170" mass="18986">MEHQEATRASSSVWIWGFVVGEIRGKPTWACLKKTELSTSDELGRSGGPGRFPTAACFDGADKAEIAVELKVRRRKEEGFSDQRKLASTELTRPRKLASTELTRSDFFGNDLRDLGIFVLGKQRFGGEISGVSLEKWETLKTNFDHEKAFSRAIFAKKPPRSENAYALSV</sequence>
<keyword evidence="2" id="KW-1185">Reference proteome</keyword>
<evidence type="ECO:0000313" key="2">
    <source>
        <dbReference type="Proteomes" id="UP000243459"/>
    </source>
</evidence>
<proteinExistence type="predicted"/>
<dbReference type="EMBL" id="CM007384">
    <property type="protein sequence ID" value="ONK71571.1"/>
    <property type="molecule type" value="Genomic_DNA"/>
</dbReference>
<protein>
    <submittedName>
        <fullName evidence="1">Uncharacterized protein</fullName>
    </submittedName>
</protein>
<organism evidence="1 2">
    <name type="scientific">Asparagus officinalis</name>
    <name type="common">Garden asparagus</name>
    <dbReference type="NCBI Taxonomy" id="4686"/>
    <lineage>
        <taxon>Eukaryota</taxon>
        <taxon>Viridiplantae</taxon>
        <taxon>Streptophyta</taxon>
        <taxon>Embryophyta</taxon>
        <taxon>Tracheophyta</taxon>
        <taxon>Spermatophyta</taxon>
        <taxon>Magnoliopsida</taxon>
        <taxon>Liliopsida</taxon>
        <taxon>Asparagales</taxon>
        <taxon>Asparagaceae</taxon>
        <taxon>Asparagoideae</taxon>
        <taxon>Asparagus</taxon>
    </lineage>
</organism>
<dbReference type="AlphaFoldDB" id="A0A5P1F4J6"/>
<name>A0A5P1F4J6_ASPOF</name>